<dbReference type="Pfam" id="PF00078">
    <property type="entry name" value="RVT_1"/>
    <property type="match status" value="1"/>
</dbReference>
<dbReference type="GO" id="GO:0071897">
    <property type="term" value="P:DNA biosynthetic process"/>
    <property type="evidence" value="ECO:0007669"/>
    <property type="project" value="UniProtKB-ARBA"/>
</dbReference>
<feature type="region of interest" description="Disordered" evidence="2">
    <location>
        <begin position="1"/>
        <end position="119"/>
    </location>
</feature>
<keyword evidence="1" id="KW-0862">Zinc</keyword>
<dbReference type="GO" id="GO:0003676">
    <property type="term" value="F:nucleic acid binding"/>
    <property type="evidence" value="ECO:0007669"/>
    <property type="project" value="InterPro"/>
</dbReference>
<evidence type="ECO:0000313" key="5">
    <source>
        <dbReference type="EMBL" id="KAH0808935.1"/>
    </source>
</evidence>
<dbReference type="PROSITE" id="PS50158">
    <property type="entry name" value="ZF_CCHC"/>
    <property type="match status" value="1"/>
</dbReference>
<dbReference type="InterPro" id="IPR001878">
    <property type="entry name" value="Znf_CCHC"/>
</dbReference>
<evidence type="ECO:0000256" key="1">
    <source>
        <dbReference type="PROSITE-ProRule" id="PRU00047"/>
    </source>
</evidence>
<organism evidence="5 6">
    <name type="scientific">Tenebrio molitor</name>
    <name type="common">Yellow mealworm beetle</name>
    <dbReference type="NCBI Taxonomy" id="7067"/>
    <lineage>
        <taxon>Eukaryota</taxon>
        <taxon>Metazoa</taxon>
        <taxon>Ecdysozoa</taxon>
        <taxon>Arthropoda</taxon>
        <taxon>Hexapoda</taxon>
        <taxon>Insecta</taxon>
        <taxon>Pterygota</taxon>
        <taxon>Neoptera</taxon>
        <taxon>Endopterygota</taxon>
        <taxon>Coleoptera</taxon>
        <taxon>Polyphaga</taxon>
        <taxon>Cucujiformia</taxon>
        <taxon>Tenebrionidae</taxon>
        <taxon>Tenebrio</taxon>
    </lineage>
</organism>
<evidence type="ECO:0000313" key="6">
    <source>
        <dbReference type="Proteomes" id="UP000719412"/>
    </source>
</evidence>
<feature type="compositionally biased region" description="Gly residues" evidence="2">
    <location>
        <begin position="1"/>
        <end position="12"/>
    </location>
</feature>
<dbReference type="Pfam" id="PF14529">
    <property type="entry name" value="Exo_endo_phos_2"/>
    <property type="match status" value="1"/>
</dbReference>
<dbReference type="InterPro" id="IPR036875">
    <property type="entry name" value="Znf_CCHC_sf"/>
</dbReference>
<dbReference type="Proteomes" id="UP000719412">
    <property type="component" value="Unassembled WGS sequence"/>
</dbReference>
<protein>
    <recommendedName>
        <fullName evidence="7">Reverse transcriptase</fullName>
    </recommendedName>
</protein>
<dbReference type="GO" id="GO:0003824">
    <property type="term" value="F:catalytic activity"/>
    <property type="evidence" value="ECO:0007669"/>
    <property type="project" value="InterPro"/>
</dbReference>
<feature type="compositionally biased region" description="Basic and acidic residues" evidence="2">
    <location>
        <begin position="38"/>
        <end position="49"/>
    </location>
</feature>
<keyword evidence="6" id="KW-1185">Reference proteome</keyword>
<dbReference type="PANTHER" id="PTHR19446">
    <property type="entry name" value="REVERSE TRANSCRIPTASES"/>
    <property type="match status" value="1"/>
</dbReference>
<proteinExistence type="predicted"/>
<reference evidence="5" key="2">
    <citation type="submission" date="2021-08" db="EMBL/GenBank/DDBJ databases">
        <authorList>
            <person name="Eriksson T."/>
        </authorList>
    </citation>
    <scope>NUCLEOTIDE SEQUENCE</scope>
    <source>
        <strain evidence="5">Stoneville</strain>
        <tissue evidence="5">Whole head</tissue>
    </source>
</reference>
<dbReference type="EMBL" id="JABDTM020028443">
    <property type="protein sequence ID" value="KAH0808935.1"/>
    <property type="molecule type" value="Genomic_DNA"/>
</dbReference>
<dbReference type="Gene3D" id="3.60.10.10">
    <property type="entry name" value="Endonuclease/exonuclease/phosphatase"/>
    <property type="match status" value="1"/>
</dbReference>
<dbReference type="SUPFAM" id="SSF56672">
    <property type="entry name" value="DNA/RNA polymerases"/>
    <property type="match status" value="1"/>
</dbReference>
<feature type="domain" description="Reverse transcriptase" evidence="4">
    <location>
        <begin position="1037"/>
        <end position="1292"/>
    </location>
</feature>
<feature type="domain" description="CCHC-type" evidence="3">
    <location>
        <begin position="574"/>
        <end position="587"/>
    </location>
</feature>
<dbReference type="PROSITE" id="PS50878">
    <property type="entry name" value="RT_POL"/>
    <property type="match status" value="1"/>
</dbReference>
<dbReference type="InterPro" id="IPR036691">
    <property type="entry name" value="Endo/exonu/phosph_ase_sf"/>
</dbReference>
<reference evidence="5" key="1">
    <citation type="journal article" date="2020" name="J Insects Food Feed">
        <title>The yellow mealworm (Tenebrio molitor) genome: a resource for the emerging insects as food and feed industry.</title>
        <authorList>
            <person name="Eriksson T."/>
            <person name="Andere A."/>
            <person name="Kelstrup H."/>
            <person name="Emery V."/>
            <person name="Picard C."/>
        </authorList>
    </citation>
    <scope>NUCLEOTIDE SEQUENCE</scope>
    <source>
        <strain evidence="5">Stoneville</strain>
        <tissue evidence="5">Whole head</tissue>
    </source>
</reference>
<name>A0A8J6H6C8_TENMO</name>
<sequence>MSGSLIGSGGGNLPTRSTNPSERNQAEGSCTVTGTDDSELRIRVDHGEKPVTPADAEVFKKSRVTPRTPPRGRTFSFSGECEPKPTQAEEVEAEFDSPEEPHGKRRRGSKSSSRPGKQVTVMEKLKKKIEELVHFGKINQNVHREVKNIANTLNGLICAAIAEQKMEKELAVVEKQREVAHAKKRPETRNAECQTDPLEEEDADIINIHGIQVETYEDFLAIQGKTWSAESFGATKVVVGNPTKENLENVIYFCDEDKDRRTKWCKNIFNKFPEILDSEPIPSEGGSYTMMEQTSKYRDANHQTMTKTKNIITVFYDPTKQDGRSQRDVYSLISKVKELVKDLGKEINLTLPQGVNISTMRKMCEIIFKQSGQEVKIHTPKNINEGQKKRTRGDAIVVDGKDMSYADMIKSLRTRLTDAGTVEKIQNVRKTANGNLLIKIGKDAESVKKKISEVLQNATVKVLDGNKGAIVNIRDIDSTMCADEIKNSISETSDIQAKNKVFVKSLRPTRDGGQVATVGLSDEDGRRLIKRGKVRIGLGMCRVQERVEVIKCFRCWNYGHRAFECTGPDRRQNCLKCAQPGHLRKECEGESYCPLCDKKGMHEAGTSDCATSSRAHDLAHATAAQNGADFILISEPNKNRARGNRSAYTNKDLTACIINASKKYNVYSFRSGSCFVGVETEQLAIYSVYISPNISQQEFDQHLMDIFDDVQKTVKKVIIAGDLNAKHVDWGGKTTDARGKALLEWAHALELILLNDGKTPTLIRSNGVSFIDLTFVSPCLVPRIQKWQVMEDETLSDHKCILTCLAERKLHSDKIWIRGNTDTVQFRKLLNAKFTGTSTEMKADVCNDIVKEAYKKSTPKVRIDRNRPVPYWWSEKIAVLRNDAVEKRRKYQRAVKKRHREHEFREGYKKAKKTLRAEIGRAKRAKWEDLCSALDRDAFGQGYKIIMSQLNIVNPKITLTLEMKKELADKLFIGEYGKPSFEVANREIPRLFDEGEVLAACQRIKAGKSPGPDGIPPHVIKIAVKAELERFKQLFNRYLLENKFPNKWKETKLVLLEKPRKTEEETTKYRPICLINALGKVYENLINSRLLEEVEERGGFAERQFGFIKKRSTVNAIAEVIKIAKGHPHGRPPKWCALIMIDVQNAFNTASWELIVRKLESRKISTYLLNIIKQYLSDRYIIIEDGIEKKVGGGVPQGSVLGPTLWNILYDDVMSISVPEGVSLVCYADDLAAVVTAGNCGELKIKGSSTLHTIRAWMATNDLRIAEEKTKAVLLRTHKGAKSVFFEVGEFRIYPSPAISSKQGEKDVKGNQHAVAECEGSCDQQKKGFIHVGSVHFNLCSTHLV</sequence>
<dbReference type="SMART" id="SM00343">
    <property type="entry name" value="ZnF_C2HC"/>
    <property type="match status" value="2"/>
</dbReference>
<dbReference type="SUPFAM" id="SSF57756">
    <property type="entry name" value="Retrovirus zinc finger-like domains"/>
    <property type="match status" value="1"/>
</dbReference>
<dbReference type="InterPro" id="IPR000477">
    <property type="entry name" value="RT_dom"/>
</dbReference>
<comment type="caution">
    <text evidence="5">The sequence shown here is derived from an EMBL/GenBank/DDBJ whole genome shotgun (WGS) entry which is preliminary data.</text>
</comment>
<dbReference type="CDD" id="cd09077">
    <property type="entry name" value="R1-I-EN"/>
    <property type="match status" value="1"/>
</dbReference>
<feature type="compositionally biased region" description="Polar residues" evidence="2">
    <location>
        <begin position="14"/>
        <end position="35"/>
    </location>
</feature>
<gene>
    <name evidence="5" type="ORF">GEV33_013856</name>
</gene>
<dbReference type="Gene3D" id="4.10.60.10">
    <property type="entry name" value="Zinc finger, CCHC-type"/>
    <property type="match status" value="1"/>
</dbReference>
<evidence type="ECO:0000256" key="2">
    <source>
        <dbReference type="SAM" id="MobiDB-lite"/>
    </source>
</evidence>
<keyword evidence="1" id="KW-0863">Zinc-finger</keyword>
<accession>A0A8J6H6C8</accession>
<evidence type="ECO:0008006" key="7">
    <source>
        <dbReference type="Google" id="ProtNLM"/>
    </source>
</evidence>
<evidence type="ECO:0000259" key="3">
    <source>
        <dbReference type="PROSITE" id="PS50158"/>
    </source>
</evidence>
<evidence type="ECO:0000259" key="4">
    <source>
        <dbReference type="PROSITE" id="PS50878"/>
    </source>
</evidence>
<dbReference type="InterPro" id="IPR043502">
    <property type="entry name" value="DNA/RNA_pol_sf"/>
</dbReference>
<keyword evidence="1" id="KW-0479">Metal-binding</keyword>
<dbReference type="InterPro" id="IPR005135">
    <property type="entry name" value="Endo/exonuclease/phosphatase"/>
</dbReference>
<dbReference type="CDD" id="cd01650">
    <property type="entry name" value="RT_nLTR_like"/>
    <property type="match status" value="1"/>
</dbReference>
<feature type="compositionally biased region" description="Acidic residues" evidence="2">
    <location>
        <begin position="89"/>
        <end position="98"/>
    </location>
</feature>
<dbReference type="SUPFAM" id="SSF56219">
    <property type="entry name" value="DNase I-like"/>
    <property type="match status" value="1"/>
</dbReference>
<dbReference type="GO" id="GO:0008270">
    <property type="term" value="F:zinc ion binding"/>
    <property type="evidence" value="ECO:0007669"/>
    <property type="project" value="UniProtKB-KW"/>
</dbReference>